<dbReference type="Pfam" id="PF13456">
    <property type="entry name" value="RVT_3"/>
    <property type="match status" value="1"/>
</dbReference>
<dbReference type="Proteomes" id="UP000237000">
    <property type="component" value="Unassembled WGS sequence"/>
</dbReference>
<keyword evidence="3" id="KW-1185">Reference proteome</keyword>
<dbReference type="GO" id="GO:0003676">
    <property type="term" value="F:nucleic acid binding"/>
    <property type="evidence" value="ECO:0007669"/>
    <property type="project" value="InterPro"/>
</dbReference>
<sequence>MGMRPNEEDTRWDWLRRIWRLKEQGIDETRPFLYASISLDHIWRTRNALVHEQRSPDAVATLKHDTMICAAVGRDHLGSIIFSIMEKNQATSHLVGEIRAAILGIKEALKLKIQFCILEGDSRAVISSINTGAKY</sequence>
<comment type="caution">
    <text evidence="2">The sequence shown here is derived from an EMBL/GenBank/DDBJ whole genome shotgun (WGS) entry which is preliminary data.</text>
</comment>
<evidence type="ECO:0000259" key="1">
    <source>
        <dbReference type="Pfam" id="PF13456"/>
    </source>
</evidence>
<evidence type="ECO:0000313" key="2">
    <source>
        <dbReference type="EMBL" id="PON94537.1"/>
    </source>
</evidence>
<organism evidence="2 3">
    <name type="scientific">Trema orientale</name>
    <name type="common">Charcoal tree</name>
    <name type="synonym">Celtis orientalis</name>
    <dbReference type="NCBI Taxonomy" id="63057"/>
    <lineage>
        <taxon>Eukaryota</taxon>
        <taxon>Viridiplantae</taxon>
        <taxon>Streptophyta</taxon>
        <taxon>Embryophyta</taxon>
        <taxon>Tracheophyta</taxon>
        <taxon>Spermatophyta</taxon>
        <taxon>Magnoliopsida</taxon>
        <taxon>eudicotyledons</taxon>
        <taxon>Gunneridae</taxon>
        <taxon>Pentapetalae</taxon>
        <taxon>rosids</taxon>
        <taxon>fabids</taxon>
        <taxon>Rosales</taxon>
        <taxon>Cannabaceae</taxon>
        <taxon>Trema</taxon>
    </lineage>
</organism>
<reference evidence="3" key="1">
    <citation type="submission" date="2016-06" db="EMBL/GenBank/DDBJ databases">
        <title>Parallel loss of symbiosis genes in relatives of nitrogen-fixing non-legume Parasponia.</title>
        <authorList>
            <person name="Van Velzen R."/>
            <person name="Holmer R."/>
            <person name="Bu F."/>
            <person name="Rutten L."/>
            <person name="Van Zeijl A."/>
            <person name="Liu W."/>
            <person name="Santuari L."/>
            <person name="Cao Q."/>
            <person name="Sharma T."/>
            <person name="Shen D."/>
            <person name="Roswanjaya Y."/>
            <person name="Wardhani T."/>
            <person name="Kalhor M.S."/>
            <person name="Jansen J."/>
            <person name="Van den Hoogen J."/>
            <person name="Gungor B."/>
            <person name="Hartog M."/>
            <person name="Hontelez J."/>
            <person name="Verver J."/>
            <person name="Yang W.-C."/>
            <person name="Schijlen E."/>
            <person name="Repin R."/>
            <person name="Schilthuizen M."/>
            <person name="Schranz E."/>
            <person name="Heidstra R."/>
            <person name="Miyata K."/>
            <person name="Fedorova E."/>
            <person name="Kohlen W."/>
            <person name="Bisseling T."/>
            <person name="Smit S."/>
            <person name="Geurts R."/>
        </authorList>
    </citation>
    <scope>NUCLEOTIDE SEQUENCE [LARGE SCALE GENOMIC DNA]</scope>
    <source>
        <strain evidence="3">cv. RG33-2</strain>
    </source>
</reference>
<feature type="domain" description="RNase H type-1" evidence="1">
    <location>
        <begin position="69"/>
        <end position="131"/>
    </location>
</feature>
<protein>
    <recommendedName>
        <fullName evidence="1">RNase H type-1 domain-containing protein</fullName>
    </recommendedName>
</protein>
<dbReference type="InParanoid" id="A0A2P5F9S1"/>
<proteinExistence type="predicted"/>
<accession>A0A2P5F9S1</accession>
<dbReference type="InterPro" id="IPR036397">
    <property type="entry name" value="RNaseH_sf"/>
</dbReference>
<dbReference type="EMBL" id="JXTC01000050">
    <property type="protein sequence ID" value="PON94537.1"/>
    <property type="molecule type" value="Genomic_DNA"/>
</dbReference>
<gene>
    <name evidence="2" type="ORF">TorRG33x02_095720</name>
</gene>
<dbReference type="InterPro" id="IPR002156">
    <property type="entry name" value="RNaseH_domain"/>
</dbReference>
<dbReference type="AlphaFoldDB" id="A0A2P5F9S1"/>
<name>A0A2P5F9S1_TREOI</name>
<dbReference type="Gene3D" id="3.30.420.10">
    <property type="entry name" value="Ribonuclease H-like superfamily/Ribonuclease H"/>
    <property type="match status" value="1"/>
</dbReference>
<evidence type="ECO:0000313" key="3">
    <source>
        <dbReference type="Proteomes" id="UP000237000"/>
    </source>
</evidence>
<dbReference type="GO" id="GO:0004523">
    <property type="term" value="F:RNA-DNA hybrid ribonuclease activity"/>
    <property type="evidence" value="ECO:0007669"/>
    <property type="project" value="InterPro"/>
</dbReference>